<protein>
    <submittedName>
        <fullName evidence="2">Uncharacterized protein</fullName>
    </submittedName>
</protein>
<sequence>MNRDQHDRDQIDMAKIAAMVDETKKRLPALTPEESARLLEIAESATKNRTLNIERELDETRYLNLSFLGVDGDSSDVDSALSENMMEVARVAAEEIVAEAKARAAILIADAQDQVHQAKLNAQVKLRRAQEDADAIRIDARTLHFSAETELHHARQIRLAAELEVEQMREQTAQELMQQRERTARYAARTLQLAEEIKEAAEIEAQARAATRVETLERTSFGQSGPVVQYPSQHTKMDFLPVAALPSLDFPESLEYSWLQAPTSEDPDGFSEYREFDFERFQFKHEFTLVVCTEQHLDLRSPKTLTQAGDFVAVPSQPARKTARITQFELCTTTLARIIKNLGSSASQWRPIGQHLSPEAVSALIENELSPRAHSAAIAHLELCESCADEVATRQFLADLHSAKNVALLSHFEQRILHTDFVVARSLNAIPPAVVDVIQSADTEPGVSISTG</sequence>
<name>A0A1H9XKH2_9PSEU</name>
<evidence type="ECO:0000313" key="2">
    <source>
        <dbReference type="EMBL" id="SES46676.1"/>
    </source>
</evidence>
<proteinExistence type="predicted"/>
<dbReference type="RefSeq" id="WP_143086920.1">
    <property type="nucleotide sequence ID" value="NZ_FOFT01000015.1"/>
</dbReference>
<dbReference type="EMBL" id="FOFT01000015">
    <property type="protein sequence ID" value="SES46676.1"/>
    <property type="molecule type" value="Genomic_DNA"/>
</dbReference>
<reference evidence="3" key="1">
    <citation type="submission" date="2016-10" db="EMBL/GenBank/DDBJ databases">
        <authorList>
            <person name="Varghese N."/>
            <person name="Submissions S."/>
        </authorList>
    </citation>
    <scope>NUCLEOTIDE SEQUENCE [LARGE SCALE GENOMIC DNA]</scope>
    <source>
        <strain evidence="3">CGMCC 4.578</strain>
    </source>
</reference>
<dbReference type="Proteomes" id="UP000199028">
    <property type="component" value="Unassembled WGS sequence"/>
</dbReference>
<keyword evidence="1" id="KW-0175">Coiled coil</keyword>
<keyword evidence="3" id="KW-1185">Reference proteome</keyword>
<evidence type="ECO:0000256" key="1">
    <source>
        <dbReference type="SAM" id="Coils"/>
    </source>
</evidence>
<evidence type="ECO:0000313" key="3">
    <source>
        <dbReference type="Proteomes" id="UP000199028"/>
    </source>
</evidence>
<gene>
    <name evidence="2" type="ORF">SAMN05216195_115187</name>
</gene>
<dbReference type="OrthoDB" id="4775043at2"/>
<organism evidence="2 3">
    <name type="scientific">Lentzea flaviverrucosa</name>
    <dbReference type="NCBI Taxonomy" id="200379"/>
    <lineage>
        <taxon>Bacteria</taxon>
        <taxon>Bacillati</taxon>
        <taxon>Actinomycetota</taxon>
        <taxon>Actinomycetes</taxon>
        <taxon>Pseudonocardiales</taxon>
        <taxon>Pseudonocardiaceae</taxon>
        <taxon>Lentzea</taxon>
    </lineage>
</organism>
<accession>A0A1H9XKH2</accession>
<dbReference type="AlphaFoldDB" id="A0A1H9XKH2"/>
<feature type="coiled-coil region" evidence="1">
    <location>
        <begin position="151"/>
        <end position="213"/>
    </location>
</feature>